<sequence>MTTLVPMTAAEFERYLEVAIAEFARDKVASGQWTEASALELSRRDYAELLPQGVSTPGNFIYTIRDDTAQETVGMIWFAVQERGGQQVAYVYDVAVDAEHQRKGHASRAFLALEHEVRKQGLAGIALHVFGHNRGALALYERLGYVPTNINMFKPVGNAGV</sequence>
<dbReference type="InterPro" id="IPR000182">
    <property type="entry name" value="GNAT_dom"/>
</dbReference>
<evidence type="ECO:0000259" key="3">
    <source>
        <dbReference type="PROSITE" id="PS51186"/>
    </source>
</evidence>
<dbReference type="PANTHER" id="PTHR43420:SF44">
    <property type="entry name" value="ACETYLTRANSFERASE YPEA"/>
    <property type="match status" value="1"/>
</dbReference>
<organism evidence="4 5">
    <name type="scientific">Pseudaquabacterium terrae</name>
    <dbReference type="NCBI Taxonomy" id="2732868"/>
    <lineage>
        <taxon>Bacteria</taxon>
        <taxon>Pseudomonadati</taxon>
        <taxon>Pseudomonadota</taxon>
        <taxon>Betaproteobacteria</taxon>
        <taxon>Burkholderiales</taxon>
        <taxon>Sphaerotilaceae</taxon>
        <taxon>Pseudaquabacterium</taxon>
    </lineage>
</organism>
<dbReference type="SUPFAM" id="SSF55729">
    <property type="entry name" value="Acyl-CoA N-acyltransferases (Nat)"/>
    <property type="match status" value="1"/>
</dbReference>
<keyword evidence="5" id="KW-1185">Reference proteome</keyword>
<comment type="caution">
    <text evidence="4">The sequence shown here is derived from an EMBL/GenBank/DDBJ whole genome shotgun (WGS) entry which is preliminary data.</text>
</comment>
<feature type="domain" description="N-acetyltransferase" evidence="3">
    <location>
        <begin position="2"/>
        <end position="161"/>
    </location>
</feature>
<proteinExistence type="predicted"/>
<keyword evidence="1" id="KW-0808">Transferase</keyword>
<dbReference type="RefSeq" id="WP_173134748.1">
    <property type="nucleotide sequence ID" value="NZ_JABRWJ010000018.1"/>
</dbReference>
<dbReference type="InterPro" id="IPR016181">
    <property type="entry name" value="Acyl_CoA_acyltransferase"/>
</dbReference>
<reference evidence="4 5" key="1">
    <citation type="submission" date="2020-05" db="EMBL/GenBank/DDBJ databases">
        <title>Aquincola sp. isolate from soil.</title>
        <authorList>
            <person name="Han J."/>
            <person name="Kim D.-U."/>
        </authorList>
    </citation>
    <scope>NUCLEOTIDE SEQUENCE [LARGE SCALE GENOMIC DNA]</scope>
    <source>
        <strain evidence="4 5">S2</strain>
    </source>
</reference>
<gene>
    <name evidence="4" type="ORF">HLB44_34560</name>
</gene>
<dbReference type="Pfam" id="PF00583">
    <property type="entry name" value="Acetyltransf_1"/>
    <property type="match status" value="1"/>
</dbReference>
<dbReference type="InterPro" id="IPR050680">
    <property type="entry name" value="YpeA/RimI_acetyltransf"/>
</dbReference>
<protein>
    <submittedName>
        <fullName evidence="4">GNAT family N-acetyltransferase</fullName>
    </submittedName>
</protein>
<evidence type="ECO:0000313" key="5">
    <source>
        <dbReference type="Proteomes" id="UP000737171"/>
    </source>
</evidence>
<evidence type="ECO:0000256" key="1">
    <source>
        <dbReference type="ARBA" id="ARBA00022679"/>
    </source>
</evidence>
<name>A0ABX2EUA7_9BURK</name>
<dbReference type="PROSITE" id="PS51186">
    <property type="entry name" value="GNAT"/>
    <property type="match status" value="1"/>
</dbReference>
<dbReference type="PANTHER" id="PTHR43420">
    <property type="entry name" value="ACETYLTRANSFERASE"/>
    <property type="match status" value="1"/>
</dbReference>
<evidence type="ECO:0000313" key="4">
    <source>
        <dbReference type="EMBL" id="NRF72119.1"/>
    </source>
</evidence>
<evidence type="ECO:0000256" key="2">
    <source>
        <dbReference type="ARBA" id="ARBA00023315"/>
    </source>
</evidence>
<dbReference type="CDD" id="cd04301">
    <property type="entry name" value="NAT_SF"/>
    <property type="match status" value="1"/>
</dbReference>
<dbReference type="EMBL" id="JABRWJ010000018">
    <property type="protein sequence ID" value="NRF72119.1"/>
    <property type="molecule type" value="Genomic_DNA"/>
</dbReference>
<keyword evidence="2" id="KW-0012">Acyltransferase</keyword>
<dbReference type="Gene3D" id="3.40.630.30">
    <property type="match status" value="1"/>
</dbReference>
<accession>A0ABX2EUA7</accession>
<dbReference type="Proteomes" id="UP000737171">
    <property type="component" value="Unassembled WGS sequence"/>
</dbReference>